<proteinExistence type="predicted"/>
<name>A0A654KH66_TAYEM</name>
<sequence>MKPISFEIIGSNKFTVVLKPIKYNGKPYFILTSFVGI</sequence>
<evidence type="ECO:0000313" key="2">
    <source>
        <dbReference type="Proteomes" id="UP000007472"/>
    </source>
</evidence>
<dbReference type="AlphaFoldDB" id="A0A654KH66"/>
<reference evidence="1 2" key="1">
    <citation type="journal article" date="2011" name="J. Bacteriol.">
        <title>Genome sequence of Taylorella equigenitalis MCE9, the causative agent of contagious equine metritis.</title>
        <authorList>
            <person name="Hebert L."/>
            <person name="Moumen B."/>
            <person name="Duquesne F."/>
            <person name="Breuil M.F."/>
            <person name="Laugier C."/>
            <person name="Batto J.M."/>
            <person name="Renault P."/>
            <person name="Petry S."/>
        </authorList>
    </citation>
    <scope>NUCLEOTIDE SEQUENCE [LARGE SCALE GENOMIC DNA]</scope>
    <source>
        <strain evidence="1 2">MCE9</strain>
    </source>
</reference>
<dbReference type="EMBL" id="CP002456">
    <property type="protein sequence ID" value="ADU91730.1"/>
    <property type="molecule type" value="Genomic_DNA"/>
</dbReference>
<accession>A0A654KH66</accession>
<organism evidence="1 2">
    <name type="scientific">Taylorella equigenitalis (strain MCE9)</name>
    <dbReference type="NCBI Taxonomy" id="937774"/>
    <lineage>
        <taxon>Bacteria</taxon>
        <taxon>Pseudomonadati</taxon>
        <taxon>Pseudomonadota</taxon>
        <taxon>Betaproteobacteria</taxon>
        <taxon>Burkholderiales</taxon>
        <taxon>Alcaligenaceae</taxon>
        <taxon>Taylorella</taxon>
    </lineage>
</organism>
<dbReference type="Proteomes" id="UP000007472">
    <property type="component" value="Chromosome"/>
</dbReference>
<evidence type="ECO:0000313" key="1">
    <source>
        <dbReference type="EMBL" id="ADU91730.1"/>
    </source>
</evidence>
<gene>
    <name evidence="1" type="ordered locus">TEQUI_0792</name>
</gene>
<dbReference type="KEGG" id="teq:TEQUI_0792"/>
<protein>
    <submittedName>
        <fullName evidence="1">Uncharacterized protein</fullName>
    </submittedName>
</protein>